<dbReference type="PROSITE" id="PS51898">
    <property type="entry name" value="TYR_RECOMBINASE"/>
    <property type="match status" value="1"/>
</dbReference>
<dbReference type="PANTHER" id="PTHR30349">
    <property type="entry name" value="PHAGE INTEGRASE-RELATED"/>
    <property type="match status" value="1"/>
</dbReference>
<organism evidence="8 9">
    <name type="scientific">Paenibacillus artemisiicola</name>
    <dbReference type="NCBI Taxonomy" id="1172618"/>
    <lineage>
        <taxon>Bacteria</taxon>
        <taxon>Bacillati</taxon>
        <taxon>Bacillota</taxon>
        <taxon>Bacilli</taxon>
        <taxon>Bacillales</taxon>
        <taxon>Paenibacillaceae</taxon>
        <taxon>Paenibacillus</taxon>
    </lineage>
</organism>
<comment type="similarity">
    <text evidence="1">Belongs to the 'phage' integrase family.</text>
</comment>
<accession>A0ABS3W782</accession>
<dbReference type="SUPFAM" id="SSF56349">
    <property type="entry name" value="DNA breaking-rejoining enzymes"/>
    <property type="match status" value="1"/>
</dbReference>
<keyword evidence="2" id="KW-0229">DNA integration</keyword>
<dbReference type="CDD" id="cd01189">
    <property type="entry name" value="INT_ICEBs1_C_like"/>
    <property type="match status" value="1"/>
</dbReference>
<dbReference type="Pfam" id="PF14659">
    <property type="entry name" value="Phage_int_SAM_3"/>
    <property type="match status" value="1"/>
</dbReference>
<dbReference type="Gene3D" id="1.10.443.10">
    <property type="entry name" value="Intergrase catalytic core"/>
    <property type="match status" value="1"/>
</dbReference>
<dbReference type="EMBL" id="JAGGDJ010000003">
    <property type="protein sequence ID" value="MBO7744162.1"/>
    <property type="molecule type" value="Genomic_DNA"/>
</dbReference>
<protein>
    <submittedName>
        <fullName evidence="8">Site-specific integrase</fullName>
    </submittedName>
</protein>
<keyword evidence="3 5" id="KW-0238">DNA-binding</keyword>
<reference evidence="8 9" key="1">
    <citation type="submission" date="2021-03" db="EMBL/GenBank/DDBJ databases">
        <title>Paenibacillus artemisicola MWE-103 whole genome sequence.</title>
        <authorList>
            <person name="Ham Y.J."/>
        </authorList>
    </citation>
    <scope>NUCLEOTIDE SEQUENCE [LARGE SCALE GENOMIC DNA]</scope>
    <source>
        <strain evidence="8 9">MWE-103</strain>
    </source>
</reference>
<evidence type="ECO:0000256" key="4">
    <source>
        <dbReference type="ARBA" id="ARBA00023172"/>
    </source>
</evidence>
<dbReference type="PROSITE" id="PS51900">
    <property type="entry name" value="CB"/>
    <property type="match status" value="1"/>
</dbReference>
<dbReference type="InterPro" id="IPR013762">
    <property type="entry name" value="Integrase-like_cat_sf"/>
</dbReference>
<name>A0ABS3W782_9BACL</name>
<dbReference type="InterPro" id="IPR002104">
    <property type="entry name" value="Integrase_catalytic"/>
</dbReference>
<evidence type="ECO:0000256" key="2">
    <source>
        <dbReference type="ARBA" id="ARBA00022908"/>
    </source>
</evidence>
<comment type="caution">
    <text evidence="8">The sequence shown here is derived from an EMBL/GenBank/DDBJ whole genome shotgun (WGS) entry which is preliminary data.</text>
</comment>
<evidence type="ECO:0000313" key="9">
    <source>
        <dbReference type="Proteomes" id="UP000670947"/>
    </source>
</evidence>
<keyword evidence="4" id="KW-0233">DNA recombination</keyword>
<evidence type="ECO:0000256" key="1">
    <source>
        <dbReference type="ARBA" id="ARBA00008857"/>
    </source>
</evidence>
<dbReference type="InterPro" id="IPR050090">
    <property type="entry name" value="Tyrosine_recombinase_XerCD"/>
</dbReference>
<feature type="domain" description="Tyr recombinase" evidence="6">
    <location>
        <begin position="177"/>
        <end position="380"/>
    </location>
</feature>
<dbReference type="InterPro" id="IPR010998">
    <property type="entry name" value="Integrase_recombinase_N"/>
</dbReference>
<gene>
    <name evidence="8" type="ORF">I8J29_08155</name>
</gene>
<proteinExistence type="inferred from homology"/>
<dbReference type="InterPro" id="IPR044068">
    <property type="entry name" value="CB"/>
</dbReference>
<evidence type="ECO:0000256" key="3">
    <source>
        <dbReference type="ARBA" id="ARBA00023125"/>
    </source>
</evidence>
<dbReference type="InterPro" id="IPR004107">
    <property type="entry name" value="Integrase_SAM-like_N"/>
</dbReference>
<feature type="domain" description="Core-binding (CB)" evidence="7">
    <location>
        <begin position="73"/>
        <end position="156"/>
    </location>
</feature>
<sequence length="398" mass="45898">MASFQKRGKNSWYMYVEVGTDSSGKRIRRTQTVKVDDSQLLKSPKKLNAYLNEELLKFKMLIESGQYITPEKMSVSKFIDIWIDKFVNKNLEETTAFNYSYHANKRIKPYFGEKSIEKIKTMHIVDFLNELAENNVGAATRVYIFRVLRSIFIKAQEWKVIPQNPMEGVSKPKETPQEMSVYNEDEVLSLLTSLQTESIRLRVIITLALTTGMRRAEILGLEWKHIDLENGTIDIKQTIPMFKNGLPIIKGPKRKSSFRRIVIPTSLVSELKAYQAHMMKVRSNSEVPWKGGEYYFLFASENGVPLYPKTISDNWREYIKRIPGMKYIRFHDLRHTSATLLINQGIHAKIISNRLGHSKISTTMNVYGHVIESADRAAADTFDALLSAKSKKAKQEFR</sequence>
<evidence type="ECO:0000313" key="8">
    <source>
        <dbReference type="EMBL" id="MBO7744162.1"/>
    </source>
</evidence>
<evidence type="ECO:0000259" key="6">
    <source>
        <dbReference type="PROSITE" id="PS51898"/>
    </source>
</evidence>
<dbReference type="Proteomes" id="UP000670947">
    <property type="component" value="Unassembled WGS sequence"/>
</dbReference>
<dbReference type="Pfam" id="PF00589">
    <property type="entry name" value="Phage_integrase"/>
    <property type="match status" value="1"/>
</dbReference>
<evidence type="ECO:0000256" key="5">
    <source>
        <dbReference type="PROSITE-ProRule" id="PRU01248"/>
    </source>
</evidence>
<dbReference type="InterPro" id="IPR011010">
    <property type="entry name" value="DNA_brk_join_enz"/>
</dbReference>
<keyword evidence="9" id="KW-1185">Reference proteome</keyword>
<evidence type="ECO:0000259" key="7">
    <source>
        <dbReference type="PROSITE" id="PS51900"/>
    </source>
</evidence>
<dbReference type="Gene3D" id="1.10.150.130">
    <property type="match status" value="1"/>
</dbReference>
<dbReference type="PANTHER" id="PTHR30349:SF41">
    <property type="entry name" value="INTEGRASE_RECOMBINASE PROTEIN MJ0367-RELATED"/>
    <property type="match status" value="1"/>
</dbReference>
<dbReference type="RefSeq" id="WP_208847105.1">
    <property type="nucleotide sequence ID" value="NZ_JAGGDJ010000003.1"/>
</dbReference>